<dbReference type="InterPro" id="IPR003869">
    <property type="entry name" value="Polysac_CapD-like"/>
</dbReference>
<dbReference type="STRING" id="937218.SAMN06297251_12641"/>
<organism evidence="4 5">
    <name type="scientific">Fulvimarina manganoxydans</name>
    <dbReference type="NCBI Taxonomy" id="937218"/>
    <lineage>
        <taxon>Bacteria</taxon>
        <taxon>Pseudomonadati</taxon>
        <taxon>Pseudomonadota</taxon>
        <taxon>Alphaproteobacteria</taxon>
        <taxon>Hyphomicrobiales</taxon>
        <taxon>Aurantimonadaceae</taxon>
        <taxon>Fulvimarina</taxon>
    </lineage>
</organism>
<dbReference type="SUPFAM" id="SSF51735">
    <property type="entry name" value="NAD(P)-binding Rossmann-fold domains"/>
    <property type="match status" value="1"/>
</dbReference>
<evidence type="ECO:0000313" key="5">
    <source>
        <dbReference type="Proteomes" id="UP000192656"/>
    </source>
</evidence>
<name>A0A1W2EKF5_9HYPH</name>
<dbReference type="Pfam" id="PF02719">
    <property type="entry name" value="Polysacc_synt_2"/>
    <property type="match status" value="1"/>
</dbReference>
<feature type="domain" description="Polysaccharide biosynthesis protein CapD-like" evidence="3">
    <location>
        <begin position="311"/>
        <end position="593"/>
    </location>
</feature>
<feature type="transmembrane region" description="Helical" evidence="2">
    <location>
        <begin position="29"/>
        <end position="51"/>
    </location>
</feature>
<keyword evidence="2" id="KW-1133">Transmembrane helix</keyword>
<dbReference type="Proteomes" id="UP000192656">
    <property type="component" value="Unassembled WGS sequence"/>
</dbReference>
<dbReference type="CDD" id="cd05237">
    <property type="entry name" value="UDP_invert_4-6DH_SDR_e"/>
    <property type="match status" value="1"/>
</dbReference>
<dbReference type="OrthoDB" id="9803111at2"/>
<reference evidence="4 5" key="1">
    <citation type="submission" date="2017-04" db="EMBL/GenBank/DDBJ databases">
        <authorList>
            <person name="Afonso C.L."/>
            <person name="Miller P.J."/>
            <person name="Scott M.A."/>
            <person name="Spackman E."/>
            <person name="Goraichik I."/>
            <person name="Dimitrov K.M."/>
            <person name="Suarez D.L."/>
            <person name="Swayne D.E."/>
        </authorList>
    </citation>
    <scope>NUCLEOTIDE SEQUENCE [LARGE SCALE GENOMIC DNA]</scope>
    <source>
        <strain evidence="4 5">CGMCC 1.10972</strain>
    </source>
</reference>
<dbReference type="RefSeq" id="WP_084412314.1">
    <property type="nucleotide sequence ID" value="NZ_FWXR01000026.1"/>
</dbReference>
<gene>
    <name evidence="4" type="ORF">SAMN06297251_12641</name>
</gene>
<feature type="transmembrane region" description="Helical" evidence="2">
    <location>
        <begin position="57"/>
        <end position="77"/>
    </location>
</feature>
<dbReference type="EMBL" id="FWXR01000026">
    <property type="protein sequence ID" value="SMD09638.1"/>
    <property type="molecule type" value="Genomic_DNA"/>
</dbReference>
<dbReference type="Gene3D" id="3.40.50.720">
    <property type="entry name" value="NAD(P)-binding Rossmann-like Domain"/>
    <property type="match status" value="2"/>
</dbReference>
<evidence type="ECO:0000313" key="4">
    <source>
        <dbReference type="EMBL" id="SMD09638.1"/>
    </source>
</evidence>
<protein>
    <submittedName>
        <fullName evidence="4">O-antigen biosynthesis protein WbqV</fullName>
    </submittedName>
</protein>
<feature type="transmembrane region" description="Helical" evidence="2">
    <location>
        <begin position="89"/>
        <end position="113"/>
    </location>
</feature>
<keyword evidence="2" id="KW-0472">Membrane</keyword>
<dbReference type="Pfam" id="PF13727">
    <property type="entry name" value="CoA_binding_3"/>
    <property type="match status" value="1"/>
</dbReference>
<dbReference type="PANTHER" id="PTHR43318">
    <property type="entry name" value="UDP-N-ACETYLGLUCOSAMINE 4,6-DEHYDRATASE"/>
    <property type="match status" value="1"/>
</dbReference>
<keyword evidence="5" id="KW-1185">Reference proteome</keyword>
<proteinExistence type="inferred from homology"/>
<feature type="transmembrane region" description="Helical" evidence="2">
    <location>
        <begin position="125"/>
        <end position="142"/>
    </location>
</feature>
<evidence type="ECO:0000256" key="1">
    <source>
        <dbReference type="ARBA" id="ARBA00007430"/>
    </source>
</evidence>
<sequence length="677" mass="74045">MRALTNLRRAIVTYWQTSLSRQSLRQLGIVHDILISFVAITLAMGLAWGLAPLLSIWQIWVLIGGFTLFSAIAFPFFSLNSGAWRYASLLDVVSIVKAVTFVNLAFLVVSFFIFRGAYLPRTALVMAWFIMIVGLGGPRLAYRLMKERGTSRAGEPGEEGGPNDNILIYGYNDNADLFIRNARRMRSRKTIVGILDEKPKNRRRHLHGVRVLGGLADIAKVVRHSELQALPVGEIVVAEPDVSPQTLSELVAAAAPLKVQVKRLPDINRTGVVDENAPIETIPVSLEDLLGRKEVDLDIGEVAHLINNRRIAVTGAGGSIGSELVRQIANFGPSLLLLVDNSEFNLWSIERQIAADHPELNCLGRTVDVRQKKRVDALFAEMRPEVIFHAAAMKHVPIVEENPVEGIETNLIGTRNVADAALKAGARAFVMVSTDKAVNPTNVMGATKRAAEAYCQALDLSQDATRFMTVRFGNVLGSTGSVIPLFQSQLARGGPLTVTDPNITRFFMTIPEASRLILHAAGHGIHDGQARGQLYVLDMGKPIRIAELAERLIQLAGLRPHVDIPIEFVGLRRGEKLYEELFSHEETREKTGRAGLLVARSRVSDVQLLSRHLTTLEAAVEAADVDRAVETLKRIVPEFRQSELGRPSAPVEPLRVVGAPAAPGMLAPPSRQPPTAG</sequence>
<dbReference type="InterPro" id="IPR036291">
    <property type="entry name" value="NAD(P)-bd_dom_sf"/>
</dbReference>
<dbReference type="PANTHER" id="PTHR43318:SF1">
    <property type="entry name" value="POLYSACCHARIDE BIOSYNTHESIS PROTEIN EPSC-RELATED"/>
    <property type="match status" value="1"/>
</dbReference>
<accession>A0A1W2EKF5</accession>
<dbReference type="AlphaFoldDB" id="A0A1W2EKF5"/>
<dbReference type="InterPro" id="IPR051203">
    <property type="entry name" value="Polysaccharide_Synthase-Rel"/>
</dbReference>
<evidence type="ECO:0000256" key="2">
    <source>
        <dbReference type="SAM" id="Phobius"/>
    </source>
</evidence>
<keyword evidence="2" id="KW-0812">Transmembrane</keyword>
<evidence type="ECO:0000259" key="3">
    <source>
        <dbReference type="Pfam" id="PF02719"/>
    </source>
</evidence>
<comment type="similarity">
    <text evidence="1">Belongs to the polysaccharide synthase family.</text>
</comment>